<dbReference type="SUPFAM" id="SSF47616">
    <property type="entry name" value="GST C-terminal domain-like"/>
    <property type="match status" value="1"/>
</dbReference>
<dbReference type="InterPro" id="IPR036282">
    <property type="entry name" value="Glutathione-S-Trfase_C_sf"/>
</dbReference>
<accession>A0A7I4C347</accession>
<name>A0A7I4C347_PHYPA</name>
<dbReference type="EnsemblPlants" id="Pp3c20_6350V3.14">
    <property type="protein sequence ID" value="Pp3c20_6350V3.14"/>
    <property type="gene ID" value="Pp3c20_6350"/>
</dbReference>
<dbReference type="GeneID" id="112273081"/>
<evidence type="ECO:0000313" key="1">
    <source>
        <dbReference type="EnsemblPlants" id="Pp3c20_6350V3.14"/>
    </source>
</evidence>
<dbReference type="EMBL" id="ABEU02000020">
    <property type="status" value="NOT_ANNOTATED_CDS"/>
    <property type="molecule type" value="Genomic_DNA"/>
</dbReference>
<gene>
    <name evidence="1" type="primary">LOC112273081</name>
</gene>
<dbReference type="Pfam" id="PF13410">
    <property type="entry name" value="GST_C_2"/>
    <property type="match status" value="1"/>
</dbReference>
<dbReference type="AlphaFoldDB" id="A0A7I4C347"/>
<evidence type="ECO:0000313" key="2">
    <source>
        <dbReference type="Proteomes" id="UP000006727"/>
    </source>
</evidence>
<dbReference type="RefSeq" id="XP_073385286.1">
    <property type="nucleotide sequence ID" value="XM_073529185.1"/>
</dbReference>
<reference evidence="1 2" key="2">
    <citation type="journal article" date="2018" name="Plant J.">
        <title>The Physcomitrella patens chromosome-scale assembly reveals moss genome structure and evolution.</title>
        <authorList>
            <person name="Lang D."/>
            <person name="Ullrich K.K."/>
            <person name="Murat F."/>
            <person name="Fuchs J."/>
            <person name="Jenkins J."/>
            <person name="Haas F.B."/>
            <person name="Piednoel M."/>
            <person name="Gundlach H."/>
            <person name="Van Bel M."/>
            <person name="Meyberg R."/>
            <person name="Vives C."/>
            <person name="Morata J."/>
            <person name="Symeonidi A."/>
            <person name="Hiss M."/>
            <person name="Muchero W."/>
            <person name="Kamisugi Y."/>
            <person name="Saleh O."/>
            <person name="Blanc G."/>
            <person name="Decker E.L."/>
            <person name="van Gessel N."/>
            <person name="Grimwood J."/>
            <person name="Hayes R.D."/>
            <person name="Graham S.W."/>
            <person name="Gunter L.E."/>
            <person name="McDaniel S.F."/>
            <person name="Hoernstein S.N.W."/>
            <person name="Larsson A."/>
            <person name="Li F.W."/>
            <person name="Perroud P.F."/>
            <person name="Phillips J."/>
            <person name="Ranjan P."/>
            <person name="Rokshar D.S."/>
            <person name="Rothfels C.J."/>
            <person name="Schneider L."/>
            <person name="Shu S."/>
            <person name="Stevenson D.W."/>
            <person name="Thummler F."/>
            <person name="Tillich M."/>
            <person name="Villarreal Aguilar J.C."/>
            <person name="Widiez T."/>
            <person name="Wong G.K."/>
            <person name="Wymore A."/>
            <person name="Zhang Y."/>
            <person name="Zimmer A.D."/>
            <person name="Quatrano R.S."/>
            <person name="Mayer K.F.X."/>
            <person name="Goodstein D."/>
            <person name="Casacuberta J.M."/>
            <person name="Vandepoele K."/>
            <person name="Reski R."/>
            <person name="Cuming A.C."/>
            <person name="Tuskan G.A."/>
            <person name="Maumus F."/>
            <person name="Salse J."/>
            <person name="Schmutz J."/>
            <person name="Rensing S.A."/>
        </authorList>
    </citation>
    <scope>NUCLEOTIDE SEQUENCE [LARGE SCALE GENOMIC DNA]</scope>
    <source>
        <strain evidence="1 2">cv. Gransden 2004</strain>
    </source>
</reference>
<organism evidence="1 2">
    <name type="scientific">Physcomitrium patens</name>
    <name type="common">Spreading-leaved earth moss</name>
    <name type="synonym">Physcomitrella patens</name>
    <dbReference type="NCBI Taxonomy" id="3218"/>
    <lineage>
        <taxon>Eukaryota</taxon>
        <taxon>Viridiplantae</taxon>
        <taxon>Streptophyta</taxon>
        <taxon>Embryophyta</taxon>
        <taxon>Bryophyta</taxon>
        <taxon>Bryophytina</taxon>
        <taxon>Bryopsida</taxon>
        <taxon>Funariidae</taxon>
        <taxon>Funariales</taxon>
        <taxon>Funariaceae</taxon>
        <taxon>Physcomitrium</taxon>
    </lineage>
</organism>
<dbReference type="Proteomes" id="UP000006727">
    <property type="component" value="Chromosome 20"/>
</dbReference>
<reference evidence="1 2" key="1">
    <citation type="journal article" date="2008" name="Science">
        <title>The Physcomitrella genome reveals evolutionary insights into the conquest of land by plants.</title>
        <authorList>
            <person name="Rensing S."/>
            <person name="Lang D."/>
            <person name="Zimmer A."/>
            <person name="Terry A."/>
            <person name="Salamov A."/>
            <person name="Shapiro H."/>
            <person name="Nishiyama T."/>
            <person name="Perroud P.-F."/>
            <person name="Lindquist E."/>
            <person name="Kamisugi Y."/>
            <person name="Tanahashi T."/>
            <person name="Sakakibara K."/>
            <person name="Fujita T."/>
            <person name="Oishi K."/>
            <person name="Shin-I T."/>
            <person name="Kuroki Y."/>
            <person name="Toyoda A."/>
            <person name="Suzuki Y."/>
            <person name="Hashimoto A."/>
            <person name="Yamaguchi K."/>
            <person name="Sugano A."/>
            <person name="Kohara Y."/>
            <person name="Fujiyama A."/>
            <person name="Anterola A."/>
            <person name="Aoki S."/>
            <person name="Ashton N."/>
            <person name="Barbazuk W.B."/>
            <person name="Barker E."/>
            <person name="Bennetzen J."/>
            <person name="Bezanilla M."/>
            <person name="Blankenship R."/>
            <person name="Cho S.H."/>
            <person name="Dutcher S."/>
            <person name="Estelle M."/>
            <person name="Fawcett J.A."/>
            <person name="Gundlach H."/>
            <person name="Hanada K."/>
            <person name="Heyl A."/>
            <person name="Hicks K.A."/>
            <person name="Hugh J."/>
            <person name="Lohr M."/>
            <person name="Mayer K."/>
            <person name="Melkozernov A."/>
            <person name="Murata T."/>
            <person name="Nelson D."/>
            <person name="Pils B."/>
            <person name="Prigge M."/>
            <person name="Reiss B."/>
            <person name="Renner T."/>
            <person name="Rombauts S."/>
            <person name="Rushton P."/>
            <person name="Sanderfoot A."/>
            <person name="Schween G."/>
            <person name="Shiu S.-H."/>
            <person name="Stueber K."/>
            <person name="Theodoulou F.L."/>
            <person name="Tu H."/>
            <person name="Van de Peer Y."/>
            <person name="Verrier P.J."/>
            <person name="Waters E."/>
            <person name="Wood A."/>
            <person name="Yang L."/>
            <person name="Cove D."/>
            <person name="Cuming A."/>
            <person name="Hasebe M."/>
            <person name="Lucas S."/>
            <person name="Mishler D.B."/>
            <person name="Reski R."/>
            <person name="Grigoriev I."/>
            <person name="Quatrano R.S."/>
            <person name="Boore J.L."/>
        </authorList>
    </citation>
    <scope>NUCLEOTIDE SEQUENCE [LARGE SCALE GENOMIC DNA]</scope>
    <source>
        <strain evidence="1 2">cv. Gransden 2004</strain>
    </source>
</reference>
<sequence length="285" mass="32660">MVLHPTAKSSGRVQARWALERAGVSYVETKHVVVLHMLFTRGLGAGTSCPKLVMGRSSERVVLQESPDILRFADKNIRNEEDRLYPDDPDMQRLVQAWGTEWRFDKQLGPHVRRWSYCYLLFEQCSYDLLTQGAPMLERVFGWILMPVLRRIVYGALYCNKPGAKERSLQVVEAIFKEVDELLADGRPYICGRRFTAADMTFAALGGPMVSPPQYGAWLPGIEDCPTDMALTMESLRMSPAGRHILKIYDTKRHRLREVEEEVMPSRIRTFGFQGLMKSFLDLQK</sequence>
<dbReference type="Gramene" id="Pp3c20_6350V3.14">
    <property type="protein sequence ID" value="Pp3c20_6350V3.14"/>
    <property type="gene ID" value="Pp3c20_6350"/>
</dbReference>
<reference evidence="1" key="3">
    <citation type="submission" date="2020-12" db="UniProtKB">
        <authorList>
            <consortium name="EnsemblPlants"/>
        </authorList>
    </citation>
    <scope>IDENTIFICATION</scope>
</reference>
<protein>
    <submittedName>
        <fullName evidence="1">Uncharacterized protein</fullName>
    </submittedName>
</protein>
<keyword evidence="2" id="KW-1185">Reference proteome</keyword>
<proteinExistence type="predicted"/>